<reference evidence="2" key="2">
    <citation type="submission" date="2020-06" db="EMBL/GenBank/DDBJ databases">
        <authorList>
            <person name="Ji K."/>
            <person name="Li J."/>
        </authorList>
    </citation>
    <scope>NUCLEOTIDE SEQUENCE</scope>
    <source>
        <strain evidence="2">JKM2019</strain>
        <tissue evidence="2">Whole body</tissue>
    </source>
</reference>
<dbReference type="Proteomes" id="UP000828236">
    <property type="component" value="Unassembled WGS sequence"/>
</dbReference>
<evidence type="ECO:0000313" key="3">
    <source>
        <dbReference type="EMBL" id="KAH9501375.1"/>
    </source>
</evidence>
<keyword evidence="1" id="KW-0812">Transmembrane</keyword>
<dbReference type="EMBL" id="ASGP02000006">
    <property type="protein sequence ID" value="KAH9501375.1"/>
    <property type="molecule type" value="Genomic_DNA"/>
</dbReference>
<evidence type="ECO:0000313" key="4">
    <source>
        <dbReference type="Proteomes" id="UP000790347"/>
    </source>
</evidence>
<dbReference type="EMBL" id="SDOV01000008">
    <property type="protein sequence ID" value="KAH7637896.1"/>
    <property type="molecule type" value="Genomic_DNA"/>
</dbReference>
<evidence type="ECO:0000256" key="1">
    <source>
        <dbReference type="SAM" id="Phobius"/>
    </source>
</evidence>
<dbReference type="Proteomes" id="UP000790347">
    <property type="component" value="Unassembled WGS sequence"/>
</dbReference>
<feature type="transmembrane region" description="Helical" evidence="1">
    <location>
        <begin position="7"/>
        <end position="28"/>
    </location>
</feature>
<gene>
    <name evidence="3" type="ORF">DERF_012226</name>
    <name evidence="2" type="ORF">HUG17_9000</name>
</gene>
<evidence type="ECO:0000313" key="2">
    <source>
        <dbReference type="EMBL" id="KAH7637896.1"/>
    </source>
</evidence>
<organism evidence="3 4">
    <name type="scientific">Dermatophagoides farinae</name>
    <name type="common">American house dust mite</name>
    <dbReference type="NCBI Taxonomy" id="6954"/>
    <lineage>
        <taxon>Eukaryota</taxon>
        <taxon>Metazoa</taxon>
        <taxon>Ecdysozoa</taxon>
        <taxon>Arthropoda</taxon>
        <taxon>Chelicerata</taxon>
        <taxon>Arachnida</taxon>
        <taxon>Acari</taxon>
        <taxon>Acariformes</taxon>
        <taxon>Sarcoptiformes</taxon>
        <taxon>Astigmata</taxon>
        <taxon>Psoroptidia</taxon>
        <taxon>Analgoidea</taxon>
        <taxon>Pyroglyphidae</taxon>
        <taxon>Dermatophagoidinae</taxon>
        <taxon>Dermatophagoides</taxon>
    </lineage>
</organism>
<keyword evidence="4" id="KW-1185">Reference proteome</keyword>
<dbReference type="OrthoDB" id="10466646at2759"/>
<dbReference type="AlphaFoldDB" id="A0A922HP69"/>
<accession>A0A922HP69</accession>
<sequence length="183" mass="18398">MATLFRVICSASLTIIVIHCFSLITLVACKSSGMSIQMIGGGGGAGGGGNSYGGTGGDPMLVLSGKDGTMIAGGPCSMIPFLMSPSKKAKKKGGDMIMMLGSGCNRQQSYSYPQPKHIQLHLHPIMMNYGGGYPMSGGYNGGNYGGGGGGGHSSGADYMGGSYGENGGYNSGGSGGGYNERSY</sequence>
<protein>
    <submittedName>
        <fullName evidence="3">Uncharacterized protein</fullName>
    </submittedName>
</protein>
<comment type="caution">
    <text evidence="3">The sequence shown here is derived from an EMBL/GenBank/DDBJ whole genome shotgun (WGS) entry which is preliminary data.</text>
</comment>
<keyword evidence="1" id="KW-0472">Membrane</keyword>
<proteinExistence type="predicted"/>
<keyword evidence="1" id="KW-1133">Transmembrane helix</keyword>
<reference evidence="2" key="3">
    <citation type="journal article" date="2021" name="World Allergy Organ. J.">
        <title>Chromosome-level assembly of Dermatophagoides farinae genome and transcriptome reveals two novel allergens Der f 37 and Der f 39.</title>
        <authorList>
            <person name="Chen J."/>
            <person name="Cai Z."/>
            <person name="Fan D."/>
            <person name="Hu J."/>
            <person name="Hou Y."/>
            <person name="He Y."/>
            <person name="Zhang Z."/>
            <person name="Zhao Z."/>
            <person name="Gao P."/>
            <person name="Hu W."/>
            <person name="Sun J."/>
            <person name="Li J."/>
            <person name="Ji K."/>
        </authorList>
    </citation>
    <scope>NUCLEOTIDE SEQUENCE</scope>
    <source>
        <strain evidence="2">JKM2019</strain>
    </source>
</reference>
<reference evidence="3" key="1">
    <citation type="submission" date="2013-05" db="EMBL/GenBank/DDBJ databases">
        <authorList>
            <person name="Yim A.K.Y."/>
            <person name="Chan T.F."/>
            <person name="Ji K.M."/>
            <person name="Liu X.Y."/>
            <person name="Zhou J.W."/>
            <person name="Li R.Q."/>
            <person name="Yang K.Y."/>
            <person name="Li J."/>
            <person name="Li M."/>
            <person name="Law P.T.W."/>
            <person name="Wu Y.L."/>
            <person name="Cai Z.L."/>
            <person name="Qin H."/>
            <person name="Bao Y."/>
            <person name="Leung R.K.K."/>
            <person name="Ng P.K.S."/>
            <person name="Zou J."/>
            <person name="Zhong X.J."/>
            <person name="Ran P.X."/>
            <person name="Zhong N.S."/>
            <person name="Liu Z.G."/>
            <person name="Tsui S.K.W."/>
        </authorList>
    </citation>
    <scope>NUCLEOTIDE SEQUENCE</scope>
    <source>
        <strain evidence="3">Derf</strain>
        <tissue evidence="3">Whole organism</tissue>
    </source>
</reference>
<reference evidence="3" key="4">
    <citation type="journal article" date="2022" name="Res Sq">
        <title>Comparative Genomics Reveals Insights into the Divergent Evolution of Astigmatic Mites and Household Pest Adaptations.</title>
        <authorList>
            <person name="Xiong Q."/>
            <person name="Wan A.T.-Y."/>
            <person name="Liu X.-Y."/>
            <person name="Fung C.S.-H."/>
            <person name="Xiao X."/>
            <person name="Malainual N."/>
            <person name="Hou J."/>
            <person name="Wang L."/>
            <person name="Wang M."/>
            <person name="Yang K."/>
            <person name="Cui Y."/>
            <person name="Leung E."/>
            <person name="Nong W."/>
            <person name="Shin S.-K."/>
            <person name="Au S."/>
            <person name="Jeong K.Y."/>
            <person name="Chew F.T."/>
            <person name="Hui J."/>
            <person name="Leung T.F."/>
            <person name="Tungtrongchitr A."/>
            <person name="Zhong N."/>
            <person name="Liu Z."/>
            <person name="Tsui S."/>
        </authorList>
    </citation>
    <scope>NUCLEOTIDE SEQUENCE</scope>
    <source>
        <strain evidence="3">Derf</strain>
        <tissue evidence="3">Whole organism</tissue>
    </source>
</reference>
<name>A0A922HP69_DERFA</name>
<dbReference type="PROSITE" id="PS51257">
    <property type="entry name" value="PROKAR_LIPOPROTEIN"/>
    <property type="match status" value="1"/>
</dbReference>
<dbReference type="PRINTS" id="PR01228">
    <property type="entry name" value="EGGSHELL"/>
</dbReference>